<dbReference type="Gene3D" id="3.90.1200.10">
    <property type="match status" value="1"/>
</dbReference>
<dbReference type="eggNOG" id="ENOG502QVFS">
    <property type="taxonomic scope" value="Eukaryota"/>
</dbReference>
<dbReference type="EMBL" id="DS268409">
    <property type="protein sequence ID" value="EFO95456.1"/>
    <property type="molecule type" value="Genomic_DNA"/>
</dbReference>
<dbReference type="OrthoDB" id="8250698at2759"/>
<sequence length="439" mass="50773">MSLYKAANGILETHVTWEDVEADLQEKLCTKATFGDNKKAVNISEMKGFMSKIALIEPDWQGVEKGRDLPPKFALKKFIFSQIPSQLAMIELTKMMHFGDGNGYEEEKLKNFSVSTRQCHNTEIDVYNILIKLNHPDIPFTKVYSMKSFDDMNQLKGYLITEFVSNIHSVQMCDSIPADDLIPVIRGVATFSALCESLPAEETKFAMREECFELLFREFFDENVLAKKYANIRTIFSENHKETAEKVVNVFQLYEGLLPKYTRISEILDLKMVLNHGDLWQSNMIFSKTENGKLKLEALIDWQTVSRVSPGMDLSMLLLVCLSEKVSQKLLNLRNVSIIQDRRGREQEMLKYYYNTFTNVYGTELFSFNELLNSYYLYSPVMALMFVPDIFTFIDNAKISEEEKVEARKKGMAKIIAIMEDILDIHEYNLKHFPDFFNA</sequence>
<dbReference type="Proteomes" id="UP000008281">
    <property type="component" value="Unassembled WGS sequence"/>
</dbReference>
<evidence type="ECO:0000259" key="1">
    <source>
        <dbReference type="SMART" id="SM00587"/>
    </source>
</evidence>
<dbReference type="PANTHER" id="PTHR23020:SF7">
    <property type="entry name" value="CHK DOMAIN-CONTAINING PROTEIN-RELATED"/>
    <property type="match status" value="1"/>
</dbReference>
<dbReference type="Pfam" id="PF07914">
    <property type="entry name" value="DUF1679"/>
    <property type="match status" value="1"/>
</dbReference>
<dbReference type="HOGENOM" id="CLU_038410_1_0_1"/>
<dbReference type="SMART" id="SM00587">
    <property type="entry name" value="CHK"/>
    <property type="match status" value="1"/>
</dbReference>
<evidence type="ECO:0000313" key="2">
    <source>
        <dbReference type="EMBL" id="EFO95456.1"/>
    </source>
</evidence>
<dbReference type="InterPro" id="IPR015897">
    <property type="entry name" value="CHK_kinase-like"/>
</dbReference>
<name>E3LHQ6_CAERE</name>
<dbReference type="InterPro" id="IPR012877">
    <property type="entry name" value="Dhs-27"/>
</dbReference>
<dbReference type="InParanoid" id="E3LHQ6"/>
<proteinExistence type="predicted"/>
<dbReference type="InterPro" id="IPR052961">
    <property type="entry name" value="Oxido-Kinase-like_Enzymes"/>
</dbReference>
<dbReference type="SUPFAM" id="SSF56112">
    <property type="entry name" value="Protein kinase-like (PK-like)"/>
    <property type="match status" value="1"/>
</dbReference>
<dbReference type="PANTHER" id="PTHR23020">
    <property type="entry name" value="UNCHARACTERIZED NUCLEAR HORMONE RECEPTOR-RELATED"/>
    <property type="match status" value="1"/>
</dbReference>
<evidence type="ECO:0000313" key="3">
    <source>
        <dbReference type="Proteomes" id="UP000008281"/>
    </source>
</evidence>
<organism evidence="3">
    <name type="scientific">Caenorhabditis remanei</name>
    <name type="common">Caenorhabditis vulgaris</name>
    <dbReference type="NCBI Taxonomy" id="31234"/>
    <lineage>
        <taxon>Eukaryota</taxon>
        <taxon>Metazoa</taxon>
        <taxon>Ecdysozoa</taxon>
        <taxon>Nematoda</taxon>
        <taxon>Chromadorea</taxon>
        <taxon>Rhabditida</taxon>
        <taxon>Rhabditina</taxon>
        <taxon>Rhabditomorpha</taxon>
        <taxon>Rhabditoidea</taxon>
        <taxon>Rhabditidae</taxon>
        <taxon>Peloderinae</taxon>
        <taxon>Caenorhabditis</taxon>
    </lineage>
</organism>
<dbReference type="InterPro" id="IPR011009">
    <property type="entry name" value="Kinase-like_dom_sf"/>
</dbReference>
<accession>E3LHQ6</accession>
<keyword evidence="3" id="KW-1185">Reference proteome</keyword>
<reference evidence="2" key="1">
    <citation type="submission" date="2007-07" db="EMBL/GenBank/DDBJ databases">
        <title>PCAP assembly of the Caenorhabditis remanei genome.</title>
        <authorList>
            <consortium name="The Caenorhabditis remanei Sequencing Consortium"/>
            <person name="Wilson R.K."/>
        </authorList>
    </citation>
    <scope>NUCLEOTIDE SEQUENCE [LARGE SCALE GENOMIC DNA]</scope>
    <source>
        <strain evidence="2">PB4641</strain>
    </source>
</reference>
<feature type="domain" description="CHK kinase-like" evidence="1">
    <location>
        <begin position="158"/>
        <end position="363"/>
    </location>
</feature>
<gene>
    <name evidence="2" type="ORF">CRE_08820</name>
</gene>
<dbReference type="AlphaFoldDB" id="E3LHQ6"/>
<protein>
    <recommendedName>
        <fullName evidence="1">CHK kinase-like domain-containing protein</fullName>
    </recommendedName>
</protein>